<name>A0ABP8U7J1_9ACTN</name>
<feature type="repeat" description="WD" evidence="3">
    <location>
        <begin position="20"/>
        <end position="61"/>
    </location>
</feature>
<evidence type="ECO:0000313" key="6">
    <source>
        <dbReference type="Proteomes" id="UP001501442"/>
    </source>
</evidence>
<dbReference type="PROSITE" id="PS50082">
    <property type="entry name" value="WD_REPEATS_2"/>
    <property type="match status" value="7"/>
</dbReference>
<dbReference type="InterPro" id="IPR055442">
    <property type="entry name" value="Beta-prop_EML-like_2nd"/>
</dbReference>
<dbReference type="PANTHER" id="PTHR19879">
    <property type="entry name" value="TRANSCRIPTION INITIATION FACTOR TFIID"/>
    <property type="match status" value="1"/>
</dbReference>
<organism evidence="5 6">
    <name type="scientific">Actinoallomurus vinaceus</name>
    <dbReference type="NCBI Taxonomy" id="1080074"/>
    <lineage>
        <taxon>Bacteria</taxon>
        <taxon>Bacillati</taxon>
        <taxon>Actinomycetota</taxon>
        <taxon>Actinomycetes</taxon>
        <taxon>Streptosporangiales</taxon>
        <taxon>Thermomonosporaceae</taxon>
        <taxon>Actinoallomurus</taxon>
    </lineage>
</organism>
<dbReference type="PROSITE" id="PS50294">
    <property type="entry name" value="WD_REPEATS_REGION"/>
    <property type="match status" value="6"/>
</dbReference>
<dbReference type="Gene3D" id="2.130.10.10">
    <property type="entry name" value="YVTN repeat-like/Quinoprotein amine dehydrogenase"/>
    <property type="match status" value="4"/>
</dbReference>
<evidence type="ECO:0000313" key="5">
    <source>
        <dbReference type="EMBL" id="GAA4623326.1"/>
    </source>
</evidence>
<dbReference type="EMBL" id="BAABHK010000002">
    <property type="protein sequence ID" value="GAA4623326.1"/>
    <property type="molecule type" value="Genomic_DNA"/>
</dbReference>
<sequence length="433" mass="46598">MIDPDVPLFNTRNWQPAGVLAGHSNDVWSVRWSPDGKSLATGSHDHTAIIWDAASGEAVRVLASPSGSVLALDWSPDGTLLATGSLGRRLCIWDALTGRLRNTPGGSPEETVRAVRWSPDGLRIACTSANRLVFLELLDDELHVMPGHTDLVWSAAWSPDGRKIVTGSEDGTARIWNTTARGAEIAMLEVVTGETDSRRGTAALSPDGTTIAIGSWDGDLLVQCIDQRDLSPALSGHEKDINAVAWSPGGESVATASDDRTIRVWNPSDRSHQVIARCSKEVEALAWSPDGRRLAVGSKDAMVRILDLEDANRSTELAGHADWVGCLAWSPSGRLLASGSADHTVRVWSPFSGRDSAVIGVHSGSVGTLNWLPDGNRVISASADRTIRIWAVDLSDHDLLRIANTRVTRRLTIGERRAHLLPEQTVITSGDER</sequence>
<dbReference type="InterPro" id="IPR011047">
    <property type="entry name" value="Quinoprotein_ADH-like_sf"/>
</dbReference>
<feature type="repeat" description="WD" evidence="3">
    <location>
        <begin position="145"/>
        <end position="177"/>
    </location>
</feature>
<evidence type="ECO:0000256" key="2">
    <source>
        <dbReference type="ARBA" id="ARBA00022737"/>
    </source>
</evidence>
<dbReference type="PRINTS" id="PR00320">
    <property type="entry name" value="GPROTEINBRPT"/>
</dbReference>
<dbReference type="SMART" id="SM00320">
    <property type="entry name" value="WD40"/>
    <property type="match status" value="8"/>
</dbReference>
<feature type="repeat" description="WD" evidence="3">
    <location>
        <begin position="317"/>
        <end position="349"/>
    </location>
</feature>
<dbReference type="InterPro" id="IPR019775">
    <property type="entry name" value="WD40_repeat_CS"/>
</dbReference>
<dbReference type="Pfam" id="PF00400">
    <property type="entry name" value="WD40"/>
    <property type="match status" value="4"/>
</dbReference>
<reference evidence="6" key="1">
    <citation type="journal article" date="2019" name="Int. J. Syst. Evol. Microbiol.">
        <title>The Global Catalogue of Microorganisms (GCM) 10K type strain sequencing project: providing services to taxonomists for standard genome sequencing and annotation.</title>
        <authorList>
            <consortium name="The Broad Institute Genomics Platform"/>
            <consortium name="The Broad Institute Genome Sequencing Center for Infectious Disease"/>
            <person name="Wu L."/>
            <person name="Ma J."/>
        </authorList>
    </citation>
    <scope>NUCLEOTIDE SEQUENCE [LARGE SCALE GENOMIC DNA]</scope>
    <source>
        <strain evidence="6">JCM 17939</strain>
    </source>
</reference>
<feature type="domain" description="EML-like second beta-propeller" evidence="4">
    <location>
        <begin position="243"/>
        <end position="393"/>
    </location>
</feature>
<comment type="caution">
    <text evidence="5">The sequence shown here is derived from an EMBL/GenBank/DDBJ whole genome shotgun (WGS) entry which is preliminary data.</text>
</comment>
<keyword evidence="6" id="KW-1185">Reference proteome</keyword>
<evidence type="ECO:0000259" key="4">
    <source>
        <dbReference type="Pfam" id="PF23414"/>
    </source>
</evidence>
<dbReference type="Pfam" id="PF23414">
    <property type="entry name" value="Beta-prop_EML_2"/>
    <property type="match status" value="1"/>
</dbReference>
<keyword evidence="2" id="KW-0677">Repeat</keyword>
<gene>
    <name evidence="5" type="ORF">GCM10023196_019080</name>
</gene>
<dbReference type="InterPro" id="IPR001680">
    <property type="entry name" value="WD40_rpt"/>
</dbReference>
<feature type="repeat" description="WD" evidence="3">
    <location>
        <begin position="275"/>
        <end position="316"/>
    </location>
</feature>
<feature type="repeat" description="WD" evidence="3">
    <location>
        <begin position="234"/>
        <end position="266"/>
    </location>
</feature>
<dbReference type="InterPro" id="IPR020472">
    <property type="entry name" value="WD40_PAC1"/>
</dbReference>
<dbReference type="SUPFAM" id="SSF50998">
    <property type="entry name" value="Quinoprotein alcohol dehydrogenase-like"/>
    <property type="match status" value="1"/>
</dbReference>
<dbReference type="InterPro" id="IPR015943">
    <property type="entry name" value="WD40/YVTN_repeat-like_dom_sf"/>
</dbReference>
<proteinExistence type="predicted"/>
<accession>A0ABP8U7J1</accession>
<evidence type="ECO:0000256" key="1">
    <source>
        <dbReference type="ARBA" id="ARBA00022574"/>
    </source>
</evidence>
<feature type="repeat" description="WD" evidence="3">
    <location>
        <begin position="359"/>
        <end position="390"/>
    </location>
</feature>
<protein>
    <recommendedName>
        <fullName evidence="4">EML-like second beta-propeller domain-containing protein</fullName>
    </recommendedName>
</protein>
<evidence type="ECO:0000256" key="3">
    <source>
        <dbReference type="PROSITE-ProRule" id="PRU00221"/>
    </source>
</evidence>
<dbReference type="CDD" id="cd00200">
    <property type="entry name" value="WD40"/>
    <property type="match status" value="1"/>
</dbReference>
<feature type="repeat" description="WD" evidence="3">
    <location>
        <begin position="62"/>
        <end position="103"/>
    </location>
</feature>
<dbReference type="Proteomes" id="UP001501442">
    <property type="component" value="Unassembled WGS sequence"/>
</dbReference>
<dbReference type="PANTHER" id="PTHR19879:SF9">
    <property type="entry name" value="TRANSCRIPTION INITIATION FACTOR TFIID SUBUNIT 5"/>
    <property type="match status" value="1"/>
</dbReference>
<keyword evidence="1 3" id="KW-0853">WD repeat</keyword>
<dbReference type="PROSITE" id="PS00678">
    <property type="entry name" value="WD_REPEATS_1"/>
    <property type="match status" value="1"/>
</dbReference>